<accession>A0AAV7AY49</accession>
<reference evidence="2" key="1">
    <citation type="thesis" date="2020" institute="ProQuest LLC" country="789 East Eisenhower Parkway, Ann Arbor, MI, USA">
        <title>Comparative Genomics and Chromosome Evolution.</title>
        <authorList>
            <person name="Mudd A.B."/>
        </authorList>
    </citation>
    <scope>NUCLEOTIDE SEQUENCE</scope>
    <source>
        <strain evidence="2">237g6f4</strain>
        <tissue evidence="2">Blood</tissue>
    </source>
</reference>
<sequence length="122" mass="14630">MQPILLETKQKCRYEVFRAFALTLLFNLHAVPFPLIFLEMILLLHWHPAAFNLIDRPAPFLIKSSVYKTSQRMSEHMRSKELPKEFRDRIRGKTYESCIQFALKKHTHTMRNKILWSEETKI</sequence>
<proteinExistence type="predicted"/>
<evidence type="ECO:0000256" key="1">
    <source>
        <dbReference type="SAM" id="Phobius"/>
    </source>
</evidence>
<dbReference type="Proteomes" id="UP000824782">
    <property type="component" value="Unassembled WGS sequence"/>
</dbReference>
<keyword evidence="1" id="KW-1133">Transmembrane helix</keyword>
<feature type="transmembrane region" description="Helical" evidence="1">
    <location>
        <begin position="20"/>
        <end position="46"/>
    </location>
</feature>
<evidence type="ECO:0000313" key="3">
    <source>
        <dbReference type="Proteomes" id="UP000824782"/>
    </source>
</evidence>
<keyword evidence="3" id="KW-1185">Reference proteome</keyword>
<evidence type="ECO:0000313" key="2">
    <source>
        <dbReference type="EMBL" id="KAG8566111.1"/>
    </source>
</evidence>
<name>A0AAV7AY49_ENGPU</name>
<comment type="caution">
    <text evidence="2">The sequence shown here is derived from an EMBL/GenBank/DDBJ whole genome shotgun (WGS) entry which is preliminary data.</text>
</comment>
<keyword evidence="1" id="KW-0812">Transmembrane</keyword>
<dbReference type="AlphaFoldDB" id="A0AAV7AY49"/>
<gene>
    <name evidence="2" type="ORF">GDO81_013111</name>
</gene>
<keyword evidence="1" id="KW-0472">Membrane</keyword>
<protein>
    <submittedName>
        <fullName evidence="2">Uncharacterized protein</fullName>
    </submittedName>
</protein>
<dbReference type="EMBL" id="WNYA01000006">
    <property type="protein sequence ID" value="KAG8566111.1"/>
    <property type="molecule type" value="Genomic_DNA"/>
</dbReference>
<organism evidence="2 3">
    <name type="scientific">Engystomops pustulosus</name>
    <name type="common">Tungara frog</name>
    <name type="synonym">Physalaemus pustulosus</name>
    <dbReference type="NCBI Taxonomy" id="76066"/>
    <lineage>
        <taxon>Eukaryota</taxon>
        <taxon>Metazoa</taxon>
        <taxon>Chordata</taxon>
        <taxon>Craniata</taxon>
        <taxon>Vertebrata</taxon>
        <taxon>Euteleostomi</taxon>
        <taxon>Amphibia</taxon>
        <taxon>Batrachia</taxon>
        <taxon>Anura</taxon>
        <taxon>Neobatrachia</taxon>
        <taxon>Hyloidea</taxon>
        <taxon>Leptodactylidae</taxon>
        <taxon>Leiuperinae</taxon>
        <taxon>Engystomops</taxon>
    </lineage>
</organism>